<name>A0A6G1G5F7_9PEZI</name>
<feature type="compositionally biased region" description="Basic residues" evidence="1">
    <location>
        <begin position="409"/>
        <end position="430"/>
    </location>
</feature>
<dbReference type="AlphaFoldDB" id="A0A6G1G5F7"/>
<dbReference type="RefSeq" id="XP_033534863.1">
    <property type="nucleotide sequence ID" value="XM_033682331.1"/>
</dbReference>
<dbReference type="Proteomes" id="UP000504638">
    <property type="component" value="Unplaced"/>
</dbReference>
<feature type="region of interest" description="Disordered" evidence="1">
    <location>
        <begin position="1"/>
        <end position="55"/>
    </location>
</feature>
<feature type="compositionally biased region" description="Basic and acidic residues" evidence="1">
    <location>
        <begin position="431"/>
        <end position="449"/>
    </location>
</feature>
<feature type="region of interest" description="Disordered" evidence="1">
    <location>
        <begin position="300"/>
        <end position="345"/>
    </location>
</feature>
<reference evidence="2 4" key="1">
    <citation type="submission" date="2020-01" db="EMBL/GenBank/DDBJ databases">
        <authorList>
            <consortium name="DOE Joint Genome Institute"/>
            <person name="Haridas S."/>
            <person name="Albert R."/>
            <person name="Binder M."/>
            <person name="Bloem J."/>
            <person name="Labutti K."/>
            <person name="Salamov A."/>
            <person name="Andreopoulos B."/>
            <person name="Baker S.E."/>
            <person name="Barry K."/>
            <person name="Bills G."/>
            <person name="Bluhm B.H."/>
            <person name="Cannon C."/>
            <person name="Castanera R."/>
            <person name="Culley D.E."/>
            <person name="Daum C."/>
            <person name="Ezra D."/>
            <person name="Gonzalez J.B."/>
            <person name="Henrissat B."/>
            <person name="Kuo A."/>
            <person name="Liang C."/>
            <person name="Lipzen A."/>
            <person name="Lutzoni F."/>
            <person name="Magnuson J."/>
            <person name="Mondo S."/>
            <person name="Nolan M."/>
            <person name="Ohm R."/>
            <person name="Pangilinan J."/>
            <person name="Park H.-J."/>
            <person name="Ramirez L."/>
            <person name="Alfaro M."/>
            <person name="Sun H."/>
            <person name="Tritt A."/>
            <person name="Yoshinaga Y."/>
            <person name="Zwiers L.-H."/>
            <person name="Turgeon B.G."/>
            <person name="Goodwin S.B."/>
            <person name="Spatafora J.W."/>
            <person name="Crous P.W."/>
            <person name="Grigoriev I.V."/>
        </authorList>
    </citation>
    <scope>NUCLEOTIDE SEQUENCE</scope>
    <source>
        <strain evidence="2 4">CBS 781.70</strain>
    </source>
</reference>
<sequence>MAHEVPSFTSFESTDSNMAQEAMYINGMEQRDELLNSELPSPDQEEDDWEELTIPGVRDTDLDLSDFGLDFPELGLFNGDLVRLGVSDGRNDSPLDGEPLPQLNAERANEPGPGPAQPMAQGSSSATSPSSSEQNFLVAFGLPTPRTPVVGSPVRSVPLLPSPPAPLRRSNPTPPNSSPSAPSTSQAPTQSQAKKRRRAGVTPPRNPPIFRPVQPVAWPVQMMHVPPHAPTLMMPVQAATSSLPPQYQAGSPMQLGQGGYAAIGPYGSAAHYQMQSSGSHRHLGLGSLDQMYWDPNLMADVSQPQTHTNPPPGRQDPSWGNGTRRSRQRVHSEALPEPTAGSPAALTVQVTTVEQGPGKPLAPKPLLGCTATSRDRGCVVSCLVNVNPEGWCRRGRPRKAVSEEEQRRKNQMPKRGRGRPRGSKNRLKVKKSMEKGKEEERVKDAEEARGPLWKWMEDEQD</sequence>
<gene>
    <name evidence="2 4" type="ORF">P152DRAFT_502356</name>
</gene>
<keyword evidence="3" id="KW-1185">Reference proteome</keyword>
<protein>
    <submittedName>
        <fullName evidence="2 4">Uncharacterized protein</fullName>
    </submittedName>
</protein>
<feature type="compositionally biased region" description="Low complexity" evidence="1">
    <location>
        <begin position="117"/>
        <end position="132"/>
    </location>
</feature>
<feature type="compositionally biased region" description="Low complexity" evidence="1">
    <location>
        <begin position="143"/>
        <end position="159"/>
    </location>
</feature>
<organism evidence="2">
    <name type="scientific">Eremomyces bilateralis CBS 781.70</name>
    <dbReference type="NCBI Taxonomy" id="1392243"/>
    <lineage>
        <taxon>Eukaryota</taxon>
        <taxon>Fungi</taxon>
        <taxon>Dikarya</taxon>
        <taxon>Ascomycota</taxon>
        <taxon>Pezizomycotina</taxon>
        <taxon>Dothideomycetes</taxon>
        <taxon>Dothideomycetes incertae sedis</taxon>
        <taxon>Eremomycetales</taxon>
        <taxon>Eremomycetaceae</taxon>
        <taxon>Eremomyces</taxon>
    </lineage>
</organism>
<feature type="compositionally biased region" description="Pro residues" evidence="1">
    <location>
        <begin position="160"/>
        <end position="177"/>
    </location>
</feature>
<feature type="compositionally biased region" description="Polar residues" evidence="1">
    <location>
        <begin position="7"/>
        <end position="19"/>
    </location>
</feature>
<proteinExistence type="predicted"/>
<evidence type="ECO:0000313" key="3">
    <source>
        <dbReference type="Proteomes" id="UP000504638"/>
    </source>
</evidence>
<accession>A0A6G1G5F7</accession>
<feature type="compositionally biased region" description="Low complexity" evidence="1">
    <location>
        <begin position="178"/>
        <end position="192"/>
    </location>
</feature>
<evidence type="ECO:0000313" key="2">
    <source>
        <dbReference type="EMBL" id="KAF1813232.1"/>
    </source>
</evidence>
<evidence type="ECO:0000313" key="4">
    <source>
        <dbReference type="RefSeq" id="XP_033534863.1"/>
    </source>
</evidence>
<feature type="region of interest" description="Disordered" evidence="1">
    <location>
        <begin position="392"/>
        <end position="461"/>
    </location>
</feature>
<reference evidence="4" key="2">
    <citation type="submission" date="2020-04" db="EMBL/GenBank/DDBJ databases">
        <authorList>
            <consortium name="NCBI Genome Project"/>
        </authorList>
    </citation>
    <scope>NUCLEOTIDE SEQUENCE</scope>
    <source>
        <strain evidence="4">CBS 781.70</strain>
    </source>
</reference>
<feature type="region of interest" description="Disordered" evidence="1">
    <location>
        <begin position="83"/>
        <end position="212"/>
    </location>
</feature>
<dbReference type="GeneID" id="54422901"/>
<dbReference type="EMBL" id="ML975155">
    <property type="protein sequence ID" value="KAF1813232.1"/>
    <property type="molecule type" value="Genomic_DNA"/>
</dbReference>
<evidence type="ECO:0000256" key="1">
    <source>
        <dbReference type="SAM" id="MobiDB-lite"/>
    </source>
</evidence>
<reference evidence="4" key="3">
    <citation type="submission" date="2025-04" db="UniProtKB">
        <authorList>
            <consortium name="RefSeq"/>
        </authorList>
    </citation>
    <scope>IDENTIFICATION</scope>
    <source>
        <strain evidence="4">CBS 781.70</strain>
    </source>
</reference>